<sequence>MRNRSMKALLLVTLVLACNGCSFFITSAAKDFGSHLQQAMLNSNDPEMVAQAIPAYLLMQEALLLSEPEDEALLLSTARLYASYTALMADDEPSRNRRLTEKALSFAVRAACLHKQALCDVQTLTFAEFSTVIEDTEKEDLESLYALGTAWAGWIRAHAGDWRAVAQLAQVKRLMRHVCEMDEDYRDGEIYLYLGMLESILPPALGGKPDLARHYFEKAISLSAEKNLMAPVLYARYYARMVFDRELHDRLLEAVIAANPQQNGLTLINTLAQQRAAELLQSADDYF</sequence>
<evidence type="ECO:0000256" key="1">
    <source>
        <dbReference type="SAM" id="SignalP"/>
    </source>
</evidence>
<dbReference type="Gene3D" id="1.25.40.920">
    <property type="entry name" value="TRAP transporter T-component"/>
    <property type="match status" value="1"/>
</dbReference>
<keyword evidence="3" id="KW-1185">Reference proteome</keyword>
<dbReference type="EMBL" id="CP157743">
    <property type="protein sequence ID" value="XBS20217.1"/>
    <property type="molecule type" value="Genomic_DNA"/>
</dbReference>
<feature type="chain" id="PRO_5043694730" evidence="1">
    <location>
        <begin position="29"/>
        <end position="287"/>
    </location>
</feature>
<protein>
    <submittedName>
        <fullName evidence="2">TRAP transporter TatT component family protein</fullName>
    </submittedName>
</protein>
<dbReference type="Proteomes" id="UP001225378">
    <property type="component" value="Chromosome"/>
</dbReference>
<gene>
    <name evidence="2" type="ORF">Q9L42_017985</name>
</gene>
<proteinExistence type="predicted"/>
<dbReference type="AlphaFoldDB" id="A0AAU7NTA6"/>
<name>A0AAU7NTA6_9GAMM</name>
<reference evidence="2 3" key="1">
    <citation type="journal article" date="2024" name="Microbiology">
        <title>Methylomarinum rosea sp. nov., a novel halophilic methanotrophic bacterium from the hypersaline Lake Elton.</title>
        <authorList>
            <person name="Suleimanov R.Z."/>
            <person name="Oshkin I.Y."/>
            <person name="Danilova O.V."/>
            <person name="Suzina N.E."/>
            <person name="Dedysh S.N."/>
        </authorList>
    </citation>
    <scope>NUCLEOTIDE SEQUENCE [LARGE SCALE GENOMIC DNA]</scope>
    <source>
        <strain evidence="2 3">Ch1-1</strain>
    </source>
</reference>
<dbReference type="InterPro" id="IPR031823">
    <property type="entry name" value="TatT"/>
</dbReference>
<dbReference type="PROSITE" id="PS51257">
    <property type="entry name" value="PROKAR_LIPOPROTEIN"/>
    <property type="match status" value="1"/>
</dbReference>
<dbReference type="RefSeq" id="WP_349431543.1">
    <property type="nucleotide sequence ID" value="NZ_CP157743.1"/>
</dbReference>
<keyword evidence="1" id="KW-0732">Signal</keyword>
<accession>A0AAU7NTA6</accession>
<dbReference type="Pfam" id="PF16811">
    <property type="entry name" value="TAtT"/>
    <property type="match status" value="1"/>
</dbReference>
<organism evidence="2 3">
    <name type="scientific">Methylomarinum roseum</name>
    <dbReference type="NCBI Taxonomy" id="3067653"/>
    <lineage>
        <taxon>Bacteria</taxon>
        <taxon>Pseudomonadati</taxon>
        <taxon>Pseudomonadota</taxon>
        <taxon>Gammaproteobacteria</taxon>
        <taxon>Methylococcales</taxon>
        <taxon>Methylococcaceae</taxon>
        <taxon>Methylomarinum</taxon>
    </lineage>
</organism>
<feature type="signal peptide" evidence="1">
    <location>
        <begin position="1"/>
        <end position="28"/>
    </location>
</feature>
<dbReference type="KEGG" id="mech:Q9L42_017985"/>
<dbReference type="InterPro" id="IPR038537">
    <property type="entry name" value="TatT_sf"/>
</dbReference>
<evidence type="ECO:0000313" key="3">
    <source>
        <dbReference type="Proteomes" id="UP001225378"/>
    </source>
</evidence>
<evidence type="ECO:0000313" key="2">
    <source>
        <dbReference type="EMBL" id="XBS20217.1"/>
    </source>
</evidence>